<dbReference type="STRING" id="37360.A0A0G4J3G8"/>
<dbReference type="Proteomes" id="UP000039324">
    <property type="component" value="Unassembled WGS sequence"/>
</dbReference>
<organism evidence="4 5">
    <name type="scientific">Plasmodiophora brassicae</name>
    <name type="common">Clubroot disease agent</name>
    <dbReference type="NCBI Taxonomy" id="37360"/>
    <lineage>
        <taxon>Eukaryota</taxon>
        <taxon>Sar</taxon>
        <taxon>Rhizaria</taxon>
        <taxon>Endomyxa</taxon>
        <taxon>Phytomyxea</taxon>
        <taxon>Plasmodiophorida</taxon>
        <taxon>Plasmodiophoridae</taxon>
        <taxon>Plasmodiophora</taxon>
    </lineage>
</organism>
<proteinExistence type="predicted"/>
<gene>
    <name evidence="4" type="ORF">PBRA_008748</name>
</gene>
<dbReference type="OrthoDB" id="425619at2759"/>
<dbReference type="SUPFAM" id="SSF53098">
    <property type="entry name" value="Ribonuclease H-like"/>
    <property type="match status" value="1"/>
</dbReference>
<dbReference type="Gene3D" id="3.30.420.10">
    <property type="entry name" value="Ribonuclease H-like superfamily/Ribonuclease H"/>
    <property type="match status" value="1"/>
</dbReference>
<reference evidence="4 5" key="1">
    <citation type="submission" date="2015-02" db="EMBL/GenBank/DDBJ databases">
        <authorList>
            <person name="Chooi Y.-H."/>
        </authorList>
    </citation>
    <scope>NUCLEOTIDE SEQUENCE [LARGE SCALE GENOMIC DNA]</scope>
    <source>
        <strain evidence="4">E3</strain>
    </source>
</reference>
<dbReference type="PANTHER" id="PTHR37984">
    <property type="entry name" value="PROTEIN CBG26694"/>
    <property type="match status" value="1"/>
</dbReference>
<feature type="region of interest" description="Disordered" evidence="1">
    <location>
        <begin position="540"/>
        <end position="569"/>
    </location>
</feature>
<evidence type="ECO:0000313" key="5">
    <source>
        <dbReference type="Proteomes" id="UP000039324"/>
    </source>
</evidence>
<evidence type="ECO:0000256" key="1">
    <source>
        <dbReference type="SAM" id="MobiDB-lite"/>
    </source>
</evidence>
<dbReference type="EMBL" id="CDSF01000118">
    <property type="protein sequence ID" value="CEP01806.1"/>
    <property type="molecule type" value="Genomic_DNA"/>
</dbReference>
<dbReference type="Pfam" id="PF00665">
    <property type="entry name" value="rve"/>
    <property type="match status" value="1"/>
</dbReference>
<dbReference type="InterPro" id="IPR016197">
    <property type="entry name" value="Chromo-like_dom_sf"/>
</dbReference>
<dbReference type="SUPFAM" id="SSF54160">
    <property type="entry name" value="Chromo domain-like"/>
    <property type="match status" value="1"/>
</dbReference>
<dbReference type="InterPro" id="IPR000953">
    <property type="entry name" value="Chromo/chromo_shadow_dom"/>
</dbReference>
<dbReference type="GO" id="GO:0003676">
    <property type="term" value="F:nucleic acid binding"/>
    <property type="evidence" value="ECO:0007669"/>
    <property type="project" value="InterPro"/>
</dbReference>
<evidence type="ECO:0000259" key="3">
    <source>
        <dbReference type="PROSITE" id="PS50994"/>
    </source>
</evidence>
<evidence type="ECO:0008006" key="6">
    <source>
        <dbReference type="Google" id="ProtNLM"/>
    </source>
</evidence>
<accession>A0A0G4J3G8</accession>
<dbReference type="PROSITE" id="PS50994">
    <property type="entry name" value="INTEGRASE"/>
    <property type="match status" value="1"/>
</dbReference>
<dbReference type="PANTHER" id="PTHR37984:SF5">
    <property type="entry name" value="PROTEIN NYNRIN-LIKE"/>
    <property type="match status" value="1"/>
</dbReference>
<dbReference type="InterPro" id="IPR036397">
    <property type="entry name" value="RNaseH_sf"/>
</dbReference>
<keyword evidence="5" id="KW-1185">Reference proteome</keyword>
<dbReference type="OMA" id="ENQIATH"/>
<dbReference type="PROSITE" id="PS50013">
    <property type="entry name" value="CHROMO_2"/>
    <property type="match status" value="1"/>
</dbReference>
<name>A0A0G4J3G8_PLABS</name>
<protein>
    <recommendedName>
        <fullName evidence="6">Integrase catalytic domain-containing protein</fullName>
    </recommendedName>
</protein>
<dbReference type="AlphaFoldDB" id="A0A0G4J3G8"/>
<evidence type="ECO:0000259" key="2">
    <source>
        <dbReference type="PROSITE" id="PS50013"/>
    </source>
</evidence>
<evidence type="ECO:0000313" key="4">
    <source>
        <dbReference type="EMBL" id="CEP01806.1"/>
    </source>
</evidence>
<dbReference type="InterPro" id="IPR050951">
    <property type="entry name" value="Retrovirus_Pol_polyprotein"/>
</dbReference>
<feature type="compositionally biased region" description="Basic residues" evidence="1">
    <location>
        <begin position="550"/>
        <end position="569"/>
    </location>
</feature>
<feature type="domain" description="Integrase catalytic" evidence="3">
    <location>
        <begin position="156"/>
        <end position="321"/>
    </location>
</feature>
<feature type="compositionally biased region" description="Polar residues" evidence="1">
    <location>
        <begin position="540"/>
        <end position="549"/>
    </location>
</feature>
<dbReference type="Gene3D" id="2.40.50.40">
    <property type="match status" value="1"/>
</dbReference>
<dbReference type="InterPro" id="IPR012337">
    <property type="entry name" value="RNaseH-like_sf"/>
</dbReference>
<dbReference type="GO" id="GO:0015074">
    <property type="term" value="P:DNA integration"/>
    <property type="evidence" value="ECO:0007669"/>
    <property type="project" value="InterPro"/>
</dbReference>
<sequence>MEMKKHTAAKLERWSVHLQGFRYKMVDINGEENAWADLLTRWGAGRIALTGRATRVMSMEDLRVTPMAHDGFEWPREADIRQSQKLLTDDEKAALKAQWDARDKLWKSDSGQVLIPSHDDAETLRLRILVGSAMHRGGTTTKEAVMRRFRWTGVEENVQQMFQVLHMDYMYVEPVRGADHDYKYILLLKDDFSRLVRLIPCTNATARTAADSLMAWIADFGTPEIVITDGGSHFTAEVMEDLSRLRHVAHHITLAYCPWSNRTVERANGTVVEMLRSLLNENQIATHNWPYACQLVQHAMNHTPSRRRGGHAPVTAAFGIQPENSLDLIWDLKASDWRPVNHATITQHIEKMKDDFDNIQGCRDGQRETASSQCPAAQQAAATGDDEAFIPGDYGLCARPNMGPGNKLIAKWNGPFRVLQRLNDQVYLLYDPLHEKEFRAHIQRVRRYADGKLNMTATMKKLLQHSNHKLLVENLVDCRYNASEKRIEIKVLWEGFEESDATWEPANIIIEDVPRMGRDLYDRLGDDHPQAEELRTLLNSAATNGNRQPASKRRQAKGARRQRTKRQRN</sequence>
<dbReference type="InterPro" id="IPR001584">
    <property type="entry name" value="Integrase_cat-core"/>
</dbReference>
<feature type="domain" description="Chromo" evidence="2">
    <location>
        <begin position="470"/>
        <end position="532"/>
    </location>
</feature>